<keyword evidence="5" id="KW-1003">Cell membrane</keyword>
<dbReference type="Pfam" id="PF14841">
    <property type="entry name" value="FliG_M"/>
    <property type="match status" value="1"/>
</dbReference>
<dbReference type="OrthoDB" id="7616820at2"/>
<keyword evidence="7" id="KW-0283">Flagellar rotation</keyword>
<evidence type="ECO:0000256" key="5">
    <source>
        <dbReference type="ARBA" id="ARBA00022475"/>
    </source>
</evidence>
<keyword evidence="14" id="KW-0282">Flagellum</keyword>
<evidence type="ECO:0000256" key="9">
    <source>
        <dbReference type="ARBA" id="ARBA00023143"/>
    </source>
</evidence>
<evidence type="ECO:0000256" key="6">
    <source>
        <dbReference type="ARBA" id="ARBA00022500"/>
    </source>
</evidence>
<dbReference type="RefSeq" id="WP_074962545.1">
    <property type="nucleotide sequence ID" value="NZ_CXPG01000016.1"/>
</dbReference>
<protein>
    <recommendedName>
        <fullName evidence="4">Flagellar motor switch protein FliG</fullName>
    </recommendedName>
</protein>
<dbReference type="GO" id="GO:0006935">
    <property type="term" value="P:chemotaxis"/>
    <property type="evidence" value="ECO:0007669"/>
    <property type="project" value="UniProtKB-KW"/>
</dbReference>
<dbReference type="Pfam" id="PF01706">
    <property type="entry name" value="FliG_C"/>
    <property type="match status" value="1"/>
</dbReference>
<keyword evidence="14" id="KW-0969">Cilium</keyword>
<comment type="function">
    <text evidence="10">FliG is one of three proteins (FliG, FliN, FliM) that forms the rotor-mounted switch complex (C ring), located at the base of the basal body. This complex interacts with the CheY and CheZ chemotaxis proteins, in addition to contacting components of the motor that determine the direction of flagellar rotation.</text>
</comment>
<dbReference type="PANTHER" id="PTHR30534">
    <property type="entry name" value="FLAGELLAR MOTOR SWITCH PROTEIN FLIG"/>
    <property type="match status" value="1"/>
</dbReference>
<dbReference type="EMBL" id="CXPG01000016">
    <property type="protein sequence ID" value="CTQ32910.1"/>
    <property type="molecule type" value="Genomic_DNA"/>
</dbReference>
<organism evidence="14 15">
    <name type="scientific">Jannaschia rubra</name>
    <dbReference type="NCBI Taxonomy" id="282197"/>
    <lineage>
        <taxon>Bacteria</taxon>
        <taxon>Pseudomonadati</taxon>
        <taxon>Pseudomonadota</taxon>
        <taxon>Alphaproteobacteria</taxon>
        <taxon>Rhodobacterales</taxon>
        <taxon>Roseobacteraceae</taxon>
        <taxon>Jannaschia</taxon>
    </lineage>
</organism>
<dbReference type="GO" id="GO:0071973">
    <property type="term" value="P:bacterial-type flagellum-dependent cell motility"/>
    <property type="evidence" value="ECO:0007669"/>
    <property type="project" value="InterPro"/>
</dbReference>
<evidence type="ECO:0000259" key="12">
    <source>
        <dbReference type="Pfam" id="PF14841"/>
    </source>
</evidence>
<evidence type="ECO:0000259" key="11">
    <source>
        <dbReference type="Pfam" id="PF01706"/>
    </source>
</evidence>
<comment type="subcellular location">
    <subcellularLocation>
        <location evidence="1">Bacterial flagellum basal body</location>
    </subcellularLocation>
    <subcellularLocation>
        <location evidence="2">Cell membrane</location>
        <topology evidence="2">Peripheral membrane protein</topology>
        <orientation evidence="2">Cytoplasmic side</orientation>
    </subcellularLocation>
</comment>
<dbReference type="AlphaFoldDB" id="A0A0M6XP07"/>
<dbReference type="PANTHER" id="PTHR30534:SF0">
    <property type="entry name" value="FLAGELLAR MOTOR SWITCH PROTEIN FLIG"/>
    <property type="match status" value="1"/>
</dbReference>
<keyword evidence="15" id="KW-1185">Reference proteome</keyword>
<gene>
    <name evidence="14" type="primary">fliG</name>
    <name evidence="14" type="ORF">JAN5088_01684</name>
</gene>
<dbReference type="GO" id="GO:0003774">
    <property type="term" value="F:cytoskeletal motor activity"/>
    <property type="evidence" value="ECO:0007669"/>
    <property type="project" value="InterPro"/>
</dbReference>
<dbReference type="GO" id="GO:0009425">
    <property type="term" value="C:bacterial-type flagellum basal body"/>
    <property type="evidence" value="ECO:0007669"/>
    <property type="project" value="UniProtKB-SubCell"/>
</dbReference>
<evidence type="ECO:0000313" key="14">
    <source>
        <dbReference type="EMBL" id="CTQ32910.1"/>
    </source>
</evidence>
<accession>A0A0M6XP07</accession>
<evidence type="ECO:0000256" key="7">
    <source>
        <dbReference type="ARBA" id="ARBA00022779"/>
    </source>
</evidence>
<evidence type="ECO:0000313" key="15">
    <source>
        <dbReference type="Proteomes" id="UP000048908"/>
    </source>
</evidence>
<feature type="domain" description="Flagellar motor switch protein FliG middle" evidence="12">
    <location>
        <begin position="130"/>
        <end position="196"/>
    </location>
</feature>
<evidence type="ECO:0000256" key="3">
    <source>
        <dbReference type="ARBA" id="ARBA00010299"/>
    </source>
</evidence>
<keyword evidence="8" id="KW-0472">Membrane</keyword>
<keyword evidence="9" id="KW-0975">Bacterial flagellum</keyword>
<dbReference type="SUPFAM" id="SSF48029">
    <property type="entry name" value="FliG"/>
    <property type="match status" value="2"/>
</dbReference>
<evidence type="ECO:0000256" key="4">
    <source>
        <dbReference type="ARBA" id="ARBA00021870"/>
    </source>
</evidence>
<evidence type="ECO:0000256" key="8">
    <source>
        <dbReference type="ARBA" id="ARBA00023136"/>
    </source>
</evidence>
<keyword evidence="6" id="KW-0145">Chemotaxis</keyword>
<evidence type="ECO:0000259" key="13">
    <source>
        <dbReference type="Pfam" id="PF14842"/>
    </source>
</evidence>
<evidence type="ECO:0000256" key="10">
    <source>
        <dbReference type="ARBA" id="ARBA00025598"/>
    </source>
</evidence>
<dbReference type="GO" id="GO:0005886">
    <property type="term" value="C:plasma membrane"/>
    <property type="evidence" value="ECO:0007669"/>
    <property type="project" value="UniProtKB-SubCell"/>
</dbReference>
<dbReference type="InterPro" id="IPR023087">
    <property type="entry name" value="Flg_Motor_Flig_C"/>
</dbReference>
<dbReference type="PRINTS" id="PR00954">
    <property type="entry name" value="FLGMOTORFLIG"/>
</dbReference>
<feature type="domain" description="Flagellar motor switch protein FliG N-terminal" evidence="13">
    <location>
        <begin position="15"/>
        <end position="111"/>
    </location>
</feature>
<comment type="similarity">
    <text evidence="3">Belongs to the FliG family.</text>
</comment>
<keyword evidence="14" id="KW-0966">Cell projection</keyword>
<proteinExistence type="inferred from homology"/>
<name>A0A0M6XP07_9RHOB</name>
<dbReference type="InterPro" id="IPR032779">
    <property type="entry name" value="FliG_M"/>
</dbReference>
<dbReference type="Proteomes" id="UP000048908">
    <property type="component" value="Unassembled WGS sequence"/>
</dbReference>
<dbReference type="InterPro" id="IPR028263">
    <property type="entry name" value="FliG_N"/>
</dbReference>
<dbReference type="InterPro" id="IPR000090">
    <property type="entry name" value="Flg_Motor_Flig"/>
</dbReference>
<evidence type="ECO:0000256" key="1">
    <source>
        <dbReference type="ARBA" id="ARBA00004117"/>
    </source>
</evidence>
<dbReference type="STRING" id="282197.SAMN04488517_103434"/>
<dbReference type="Gene3D" id="1.10.220.30">
    <property type="match status" value="3"/>
</dbReference>
<evidence type="ECO:0000256" key="2">
    <source>
        <dbReference type="ARBA" id="ARBA00004413"/>
    </source>
</evidence>
<sequence>MSFPSLPARAPSAPLTPRQKAAVIIHLLVSGGADPGLRDLPPDQQRLIVREIARLRFIDRETLAGVVAEFASELDSIGLHFPRDPARVLAALESQLSLDVIDGMMAELGDTARPGDGPWAQIAGLDVAAIRQMMDGESDEVSAVLLSKLPAARAAEIIGSLPSDRADSIAAAFARTEDVTPAAVAQIGMALGRQSATRRTPAFDADGVKRVGNILNAATSGVRRSILDSLDAVDAAFAARVRATVFSYENIADRVDPRDLPRVLRGVENTVLVTAIAGTPPEMSAISEFMLGAISKRLAEQLRDEVAERSPPTAEEAETAMSAIVAVIRQMEEDGELILSTPET</sequence>
<dbReference type="Pfam" id="PF14842">
    <property type="entry name" value="FliG_N"/>
    <property type="match status" value="1"/>
</dbReference>
<reference evidence="14 15" key="1">
    <citation type="submission" date="2015-07" db="EMBL/GenBank/DDBJ databases">
        <authorList>
            <person name="Noorani M."/>
        </authorList>
    </citation>
    <scope>NUCLEOTIDE SEQUENCE [LARGE SCALE GENOMIC DNA]</scope>
    <source>
        <strain evidence="14 15">CECT 5088</strain>
    </source>
</reference>
<dbReference type="InterPro" id="IPR011002">
    <property type="entry name" value="FliG_a-hlx"/>
</dbReference>
<feature type="domain" description="Flagellar motor switch protein FliG C-terminal" evidence="11">
    <location>
        <begin position="229"/>
        <end position="339"/>
    </location>
</feature>